<feature type="transmembrane region" description="Helical" evidence="2">
    <location>
        <begin position="665"/>
        <end position="689"/>
    </location>
</feature>
<proteinExistence type="predicted"/>
<keyword evidence="5" id="KW-1185">Reference proteome</keyword>
<evidence type="ECO:0000313" key="4">
    <source>
        <dbReference type="EMBL" id="KXS17707.1"/>
    </source>
</evidence>
<feature type="signal peptide" evidence="3">
    <location>
        <begin position="1"/>
        <end position="26"/>
    </location>
</feature>
<name>A0A139ALP3_GONPJ</name>
<gene>
    <name evidence="4" type="ORF">M427DRAFT_30187</name>
</gene>
<accession>A0A139ALP3</accession>
<feature type="chain" id="PRO_5007296266" evidence="3">
    <location>
        <begin position="27"/>
        <end position="751"/>
    </location>
</feature>
<dbReference type="OrthoDB" id="5538309at2759"/>
<keyword evidence="3" id="KW-0732">Signal</keyword>
<dbReference type="OMA" id="GAPVEEC"/>
<keyword evidence="2" id="KW-0472">Membrane</keyword>
<dbReference type="EMBL" id="KQ965745">
    <property type="protein sequence ID" value="KXS17707.1"/>
    <property type="molecule type" value="Genomic_DNA"/>
</dbReference>
<evidence type="ECO:0000256" key="3">
    <source>
        <dbReference type="SAM" id="SignalP"/>
    </source>
</evidence>
<dbReference type="AlphaFoldDB" id="A0A139ALP3"/>
<feature type="region of interest" description="Disordered" evidence="1">
    <location>
        <begin position="702"/>
        <end position="751"/>
    </location>
</feature>
<organism evidence="4 5">
    <name type="scientific">Gonapodya prolifera (strain JEL478)</name>
    <name type="common">Monoblepharis prolifera</name>
    <dbReference type="NCBI Taxonomy" id="1344416"/>
    <lineage>
        <taxon>Eukaryota</taxon>
        <taxon>Fungi</taxon>
        <taxon>Fungi incertae sedis</taxon>
        <taxon>Chytridiomycota</taxon>
        <taxon>Chytridiomycota incertae sedis</taxon>
        <taxon>Monoblepharidomycetes</taxon>
        <taxon>Monoblepharidales</taxon>
        <taxon>Gonapodyaceae</taxon>
        <taxon>Gonapodya</taxon>
    </lineage>
</organism>
<sequence>MRVSSRGAVGVAGALFLLLCASLAEAAANDPVDVYSADGNAGSRTCTGFGVGDRTWPGGMFGYSVALTNGLQNTTYLAVGKPWDSTVHIYSTPTPARTNASTVFFAWCPNVPSAATGQLAAVTCLANATTPDAVAGLTPSTYYTNCTVPYTTTAIPICVPVDTVASQTTSLPSNVTWSPFASLADPLVASTVWSSRLWNNSFSSFEWSLFGMSLAWSTDSSLLAVGIPGRGYQADSSSFKFTVGSVKLYRVGSGTVTNLTSNELDITDAGIIQRPWDKFGSKVLFSTDANSTFLFVAVNGGTDGYQCNTNNVQLCDQAWNSNRVPSDVVRSGVYVFQRNSTAPKGFSFKQILALASPVSLGTLGVDFTVLGSDLPSLTVAMRDYVVTDPTWMSPAGVVKVFRYNTTTGQFALYNSSDSIAAANLSSTATYKQEDYFGKGLAMARDPSTGRVTLNIAAPRESLRVYSLYRAPGDATWNTTVPVRKHYQRDHSFFGANLAMTPDSRFLVVTDPVNDASGSGEAHIYYKGVKPTVGDEMLAGSFGNVSSGTASSAYGFSFTRIGALRKSASTPPSASYRPDHFGIGLSVNWWSIVVGAPVEECVYTYTVPQTYINPPAAPYIPPADTTISNTTLNITIPIIQNNNTFPNVTNTTTVDPNKPVYTTNNALVYGIIAGIAGIVLIVPTLLYVLISSHKKRVLERLKKENPMNETPPHPSGGASATNLLNQGYSSNPSGGSGPNAWGEEVGPSSYLH</sequence>
<dbReference type="Proteomes" id="UP000070544">
    <property type="component" value="Unassembled WGS sequence"/>
</dbReference>
<keyword evidence="2" id="KW-1133">Transmembrane helix</keyword>
<protein>
    <submittedName>
        <fullName evidence="4">Uncharacterized protein</fullName>
    </submittedName>
</protein>
<keyword evidence="2" id="KW-0812">Transmembrane</keyword>
<evidence type="ECO:0000256" key="2">
    <source>
        <dbReference type="SAM" id="Phobius"/>
    </source>
</evidence>
<evidence type="ECO:0000256" key="1">
    <source>
        <dbReference type="SAM" id="MobiDB-lite"/>
    </source>
</evidence>
<reference evidence="4 5" key="1">
    <citation type="journal article" date="2015" name="Genome Biol. Evol.">
        <title>Phylogenomic analyses indicate that early fungi evolved digesting cell walls of algal ancestors of land plants.</title>
        <authorList>
            <person name="Chang Y."/>
            <person name="Wang S."/>
            <person name="Sekimoto S."/>
            <person name="Aerts A.L."/>
            <person name="Choi C."/>
            <person name="Clum A."/>
            <person name="LaButti K.M."/>
            <person name="Lindquist E.A."/>
            <person name="Yee Ngan C."/>
            <person name="Ohm R.A."/>
            <person name="Salamov A.A."/>
            <person name="Grigoriev I.V."/>
            <person name="Spatafora J.W."/>
            <person name="Berbee M.L."/>
        </authorList>
    </citation>
    <scope>NUCLEOTIDE SEQUENCE [LARGE SCALE GENOMIC DNA]</scope>
    <source>
        <strain evidence="4 5">JEL478</strain>
    </source>
</reference>
<evidence type="ECO:0000313" key="5">
    <source>
        <dbReference type="Proteomes" id="UP000070544"/>
    </source>
</evidence>